<keyword evidence="3" id="KW-1185">Reference proteome</keyword>
<dbReference type="AlphaFoldDB" id="A0AAD9V136"/>
<organism evidence="2 3">
    <name type="scientific">Acropora cervicornis</name>
    <name type="common">Staghorn coral</name>
    <dbReference type="NCBI Taxonomy" id="6130"/>
    <lineage>
        <taxon>Eukaryota</taxon>
        <taxon>Metazoa</taxon>
        <taxon>Cnidaria</taxon>
        <taxon>Anthozoa</taxon>
        <taxon>Hexacorallia</taxon>
        <taxon>Scleractinia</taxon>
        <taxon>Astrocoeniina</taxon>
        <taxon>Acroporidae</taxon>
        <taxon>Acropora</taxon>
    </lineage>
</organism>
<reference evidence="2" key="2">
    <citation type="journal article" date="2023" name="Science">
        <title>Genomic signatures of disease resistance in endangered staghorn corals.</title>
        <authorList>
            <person name="Vollmer S.V."/>
            <person name="Selwyn J.D."/>
            <person name="Despard B.A."/>
            <person name="Roesel C.L."/>
        </authorList>
    </citation>
    <scope>NUCLEOTIDE SEQUENCE</scope>
    <source>
        <strain evidence="2">K2</strain>
    </source>
</reference>
<dbReference type="Proteomes" id="UP001249851">
    <property type="component" value="Unassembled WGS sequence"/>
</dbReference>
<accession>A0AAD9V136</accession>
<reference evidence="2" key="1">
    <citation type="journal article" date="2023" name="G3 (Bethesda)">
        <title>Whole genome assembly and annotation of the endangered Caribbean coral Acropora cervicornis.</title>
        <authorList>
            <person name="Selwyn J.D."/>
            <person name="Vollmer S.V."/>
        </authorList>
    </citation>
    <scope>NUCLEOTIDE SEQUENCE</scope>
    <source>
        <strain evidence="2">K2</strain>
    </source>
</reference>
<gene>
    <name evidence="2" type="ORF">P5673_020411</name>
</gene>
<evidence type="ECO:0000313" key="3">
    <source>
        <dbReference type="Proteomes" id="UP001249851"/>
    </source>
</evidence>
<evidence type="ECO:0000313" key="2">
    <source>
        <dbReference type="EMBL" id="KAK2557313.1"/>
    </source>
</evidence>
<sequence length="104" mass="11107">MAVFEALVLNVLFADNCALAALNEPDLQEPARCLSIATKAFGLTRCLQKTSVLLWLAPGLVPSQLNIVIKREGSEVTSSCSVDKEVSNRLANSGASFGRLWTGV</sequence>
<dbReference type="EMBL" id="JARQWQ010000050">
    <property type="protein sequence ID" value="KAK2557313.1"/>
    <property type="molecule type" value="Genomic_DNA"/>
</dbReference>
<keyword evidence="1" id="KW-0732">Signal</keyword>
<comment type="caution">
    <text evidence="2">The sequence shown here is derived from an EMBL/GenBank/DDBJ whole genome shotgun (WGS) entry which is preliminary data.</text>
</comment>
<proteinExistence type="predicted"/>
<feature type="chain" id="PRO_5042201250" evidence="1">
    <location>
        <begin position="21"/>
        <end position="104"/>
    </location>
</feature>
<evidence type="ECO:0000256" key="1">
    <source>
        <dbReference type="SAM" id="SignalP"/>
    </source>
</evidence>
<protein>
    <submittedName>
        <fullName evidence="2">Uncharacterized protein</fullName>
    </submittedName>
</protein>
<name>A0AAD9V136_ACRCE</name>
<feature type="signal peptide" evidence="1">
    <location>
        <begin position="1"/>
        <end position="20"/>
    </location>
</feature>